<evidence type="ECO:0000256" key="2">
    <source>
        <dbReference type="ARBA" id="ARBA00022741"/>
    </source>
</evidence>
<dbReference type="GO" id="GO:0004519">
    <property type="term" value="F:endonuclease activity"/>
    <property type="evidence" value="ECO:0007669"/>
    <property type="project" value="InterPro"/>
</dbReference>
<protein>
    <submittedName>
        <fullName evidence="9">Smr/MutS family protein</fullName>
    </submittedName>
</protein>
<evidence type="ECO:0000256" key="7">
    <source>
        <dbReference type="SAM" id="MobiDB-lite"/>
    </source>
</evidence>
<dbReference type="EMBL" id="JACQAY010000073">
    <property type="protein sequence ID" value="MBI3539148.1"/>
    <property type="molecule type" value="Genomic_DNA"/>
</dbReference>
<accession>A0A9D6L9K6</accession>
<feature type="region of interest" description="Disordered" evidence="7">
    <location>
        <begin position="459"/>
        <end position="481"/>
    </location>
</feature>
<dbReference type="Gene3D" id="3.40.50.300">
    <property type="entry name" value="P-loop containing nucleotide triphosphate hydrolases"/>
    <property type="match status" value="1"/>
</dbReference>
<dbReference type="PROSITE" id="PS00486">
    <property type="entry name" value="DNA_MISMATCH_REPAIR_2"/>
    <property type="match status" value="1"/>
</dbReference>
<evidence type="ECO:0000256" key="5">
    <source>
        <dbReference type="ARBA" id="ARBA00022884"/>
    </source>
</evidence>
<dbReference type="InterPro" id="IPR027417">
    <property type="entry name" value="P-loop_NTPase"/>
</dbReference>
<dbReference type="GO" id="GO:0016887">
    <property type="term" value="F:ATP hydrolysis activity"/>
    <property type="evidence" value="ECO:0007669"/>
    <property type="project" value="InterPro"/>
</dbReference>
<dbReference type="PIRSF" id="PIRSF005814">
    <property type="entry name" value="MutS_YshD"/>
    <property type="match status" value="1"/>
</dbReference>
<feature type="non-terminal residue" evidence="9">
    <location>
        <position position="1"/>
    </location>
</feature>
<dbReference type="PANTHER" id="PTHR48466:SF2">
    <property type="entry name" value="OS10G0509000 PROTEIN"/>
    <property type="match status" value="1"/>
</dbReference>
<evidence type="ECO:0000256" key="6">
    <source>
        <dbReference type="ARBA" id="ARBA00023125"/>
    </source>
</evidence>
<dbReference type="GO" id="GO:0019843">
    <property type="term" value="F:rRNA binding"/>
    <property type="evidence" value="ECO:0007669"/>
    <property type="project" value="UniProtKB-KW"/>
</dbReference>
<keyword evidence="6" id="KW-0238">DNA-binding</keyword>
<dbReference type="NCBIfam" id="TIGR01069">
    <property type="entry name" value="mutS2"/>
    <property type="match status" value="1"/>
</dbReference>
<name>A0A9D6L9K6_UNCEI</name>
<dbReference type="Gene3D" id="3.30.1370.110">
    <property type="match status" value="1"/>
</dbReference>
<dbReference type="InterPro" id="IPR036063">
    <property type="entry name" value="Smr_dom_sf"/>
</dbReference>
<dbReference type="GO" id="GO:0045910">
    <property type="term" value="P:negative regulation of DNA recombination"/>
    <property type="evidence" value="ECO:0007669"/>
    <property type="project" value="InterPro"/>
</dbReference>
<comment type="caution">
    <text evidence="9">The sequence shown here is derived from an EMBL/GenBank/DDBJ whole genome shotgun (WGS) entry which is preliminary data.</text>
</comment>
<dbReference type="SUPFAM" id="SSF48334">
    <property type="entry name" value="DNA repair protein MutS, domain III"/>
    <property type="match status" value="1"/>
</dbReference>
<evidence type="ECO:0000259" key="8">
    <source>
        <dbReference type="PROSITE" id="PS50828"/>
    </source>
</evidence>
<dbReference type="Pfam" id="PF01713">
    <property type="entry name" value="Smr"/>
    <property type="match status" value="1"/>
</dbReference>
<dbReference type="InterPro" id="IPR005747">
    <property type="entry name" value="MutS2"/>
</dbReference>
<dbReference type="GO" id="GO:0005524">
    <property type="term" value="F:ATP binding"/>
    <property type="evidence" value="ECO:0007669"/>
    <property type="project" value="UniProtKB-KW"/>
</dbReference>
<dbReference type="SUPFAM" id="SSF52540">
    <property type="entry name" value="P-loop containing nucleoside triphosphate hydrolases"/>
    <property type="match status" value="1"/>
</dbReference>
<evidence type="ECO:0000256" key="4">
    <source>
        <dbReference type="ARBA" id="ARBA00022840"/>
    </source>
</evidence>
<evidence type="ECO:0000256" key="3">
    <source>
        <dbReference type="ARBA" id="ARBA00022801"/>
    </source>
</evidence>
<dbReference type="AlphaFoldDB" id="A0A9D6L9K6"/>
<proteinExistence type="predicted"/>
<dbReference type="SMART" id="SM00534">
    <property type="entry name" value="MUTSac"/>
    <property type="match status" value="1"/>
</dbReference>
<dbReference type="GO" id="GO:0140664">
    <property type="term" value="F:ATP-dependent DNA damage sensor activity"/>
    <property type="evidence" value="ECO:0007669"/>
    <property type="project" value="InterPro"/>
</dbReference>
<evidence type="ECO:0000313" key="10">
    <source>
        <dbReference type="Proteomes" id="UP000807850"/>
    </source>
</evidence>
<dbReference type="PROSITE" id="PS50828">
    <property type="entry name" value="SMR"/>
    <property type="match status" value="1"/>
</dbReference>
<keyword evidence="3" id="KW-0378">Hydrolase</keyword>
<dbReference type="InterPro" id="IPR045076">
    <property type="entry name" value="MutS"/>
</dbReference>
<dbReference type="SUPFAM" id="SSF160443">
    <property type="entry name" value="SMR domain-like"/>
    <property type="match status" value="1"/>
</dbReference>
<dbReference type="InterPro" id="IPR002625">
    <property type="entry name" value="Smr_dom"/>
</dbReference>
<dbReference type="GO" id="GO:0030983">
    <property type="term" value="F:mismatched DNA binding"/>
    <property type="evidence" value="ECO:0007669"/>
    <property type="project" value="InterPro"/>
</dbReference>
<evidence type="ECO:0000313" key="9">
    <source>
        <dbReference type="EMBL" id="MBI3539148.1"/>
    </source>
</evidence>
<evidence type="ECO:0000256" key="1">
    <source>
        <dbReference type="ARBA" id="ARBA00022730"/>
    </source>
</evidence>
<feature type="domain" description="Smr" evidence="8">
    <location>
        <begin position="622"/>
        <end position="697"/>
    </location>
</feature>
<dbReference type="InterPro" id="IPR036187">
    <property type="entry name" value="DNA_mismatch_repair_MutS_sf"/>
</dbReference>
<sequence length="697" mass="73180">LVGVRAWLEAADATRGAWREDAMRGRFPALAAIADAVPDLAALRARLAAALDDEGAVRDAASPALRRLRAEVATGEKRLAQQLERWAAPFGGNAYVTRHGDRFVALVPAAGFPRRRAIVHDVSNSGQSLFVEPLEACEANNRLLEARAAAGDEERRILRELAGAVMDARDALLALESAIAHLDTLRARGRWAGTHGATAIRPGGARLALRGARHPLLAMAERAGGRPVVPFDLELGEGRRVLLVSGPNMGGKTVLLKTVGLAVALAHAGFPVPAAEGSALPEIEALVVDLGDEQSVDQGLSSFAAHLRVLARMAKLAGPGTLVLCDELGAGTDPDEGAALGRSLIEHVAARGAWGIVTTHFGSLKRMAGEVPGVMNGSLEFDEATLTSRFRFQPGVPGASHALAVAARLGFPEPLLARARALTPEETRTVEWLIAELNEATRRASDAAAAAAAAREEAERASAAHRAATEEARSGAAEMRRRVTREGEALLARARELWQTVQREARREAKHRGDVARVGDELRALEHAHEALSGGPAPATPIAAAAIAVGQRVRVVDLGVEAEVVSGPDAEGRVRLKRGSWAIESRADRLAAPAAGAAPAGGEARPIAATWDASEGSVPLEADLRGLEADEALAALDQALDQAVRSGLAELRIVHGIGRGVLRAAVERHLRSHPQVASQRFGQVGEGGRGVTVARLR</sequence>
<keyword evidence="5" id="KW-0694">RNA-binding</keyword>
<gene>
    <name evidence="9" type="ORF">HY076_02620</name>
</gene>
<dbReference type="Proteomes" id="UP000807850">
    <property type="component" value="Unassembled WGS sequence"/>
</dbReference>
<dbReference type="PANTHER" id="PTHR48466">
    <property type="entry name" value="OS10G0509000 PROTEIN-RELATED"/>
    <property type="match status" value="1"/>
</dbReference>
<keyword evidence="1" id="KW-0699">rRNA-binding</keyword>
<dbReference type="Pfam" id="PF00488">
    <property type="entry name" value="MutS_V"/>
    <property type="match status" value="1"/>
</dbReference>
<reference evidence="9" key="1">
    <citation type="submission" date="2020-07" db="EMBL/GenBank/DDBJ databases">
        <title>Huge and variable diversity of episymbiotic CPR bacteria and DPANN archaea in groundwater ecosystems.</title>
        <authorList>
            <person name="He C.Y."/>
            <person name="Keren R."/>
            <person name="Whittaker M."/>
            <person name="Farag I.F."/>
            <person name="Doudna J."/>
            <person name="Cate J.H.D."/>
            <person name="Banfield J.F."/>
        </authorList>
    </citation>
    <scope>NUCLEOTIDE SEQUENCE</scope>
    <source>
        <strain evidence="9">NC_groundwater_928_Pr1_S-0.2um_72_17</strain>
    </source>
</reference>
<keyword evidence="4" id="KW-0067">ATP-binding</keyword>
<dbReference type="GO" id="GO:0006298">
    <property type="term" value="P:mismatch repair"/>
    <property type="evidence" value="ECO:0007669"/>
    <property type="project" value="InterPro"/>
</dbReference>
<dbReference type="SMART" id="SM00463">
    <property type="entry name" value="SMR"/>
    <property type="match status" value="1"/>
</dbReference>
<organism evidence="9 10">
    <name type="scientific">Eiseniibacteriota bacterium</name>
    <dbReference type="NCBI Taxonomy" id="2212470"/>
    <lineage>
        <taxon>Bacteria</taxon>
        <taxon>Candidatus Eiseniibacteriota</taxon>
    </lineage>
</organism>
<keyword evidence="2" id="KW-0547">Nucleotide-binding</keyword>
<dbReference type="InterPro" id="IPR000432">
    <property type="entry name" value="DNA_mismatch_repair_MutS_C"/>
</dbReference>